<name>A0ABT8L8J4_9BACT</name>
<dbReference type="Proteomes" id="UP001172083">
    <property type="component" value="Unassembled WGS sequence"/>
</dbReference>
<dbReference type="EMBL" id="JAUJEB010000004">
    <property type="protein sequence ID" value="MDN5214078.1"/>
    <property type="molecule type" value="Genomic_DNA"/>
</dbReference>
<evidence type="ECO:0000313" key="2">
    <source>
        <dbReference type="Proteomes" id="UP001172083"/>
    </source>
</evidence>
<protein>
    <recommendedName>
        <fullName evidence="3">Adhesin domain-containing protein</fullName>
    </recommendedName>
</protein>
<organism evidence="1 2">
    <name type="scientific">Agaribacillus aureus</name>
    <dbReference type="NCBI Taxonomy" id="3051825"/>
    <lineage>
        <taxon>Bacteria</taxon>
        <taxon>Pseudomonadati</taxon>
        <taxon>Bacteroidota</taxon>
        <taxon>Cytophagia</taxon>
        <taxon>Cytophagales</taxon>
        <taxon>Splendidivirgaceae</taxon>
        <taxon>Agaribacillus</taxon>
    </lineage>
</organism>
<sequence length="358" mass="40289">MKRSIYNFTIFFLTILTFINFHGVSQNRYGEKSKQIKKSYNLSGKTRLAISNKYGNIHINTWDKSQMDVTVTITAEKASERRAQELIDNVHIDIAGGETSGFVEFTTRIRGNINNRKNESFSVDYEVNMPKTSPLNINNKYGNLYVSDLNAEVKIDVAYGKIRLDEINGDAQLELSYGGGEIEKIGSGNLDISYSNLDVEDCSNMDIDSRYSNLNFGTAGRLDISNRYGNLDIDRVVSIVGDSKYGKLKIDALDKTLDMEIEYGGGLRVRKISKNFERVIIDSEYVTSELSFERGSSAKVQANTRYGKLRYDQGDFDFNYVNTSNNSSEYRGKMGNTNNPSAQVRLRSSYGSIILGVE</sequence>
<accession>A0ABT8L8J4</accession>
<evidence type="ECO:0008006" key="3">
    <source>
        <dbReference type="Google" id="ProtNLM"/>
    </source>
</evidence>
<keyword evidence="2" id="KW-1185">Reference proteome</keyword>
<proteinExistence type="predicted"/>
<dbReference type="RefSeq" id="WP_346759415.1">
    <property type="nucleotide sequence ID" value="NZ_JAUJEB010000004.1"/>
</dbReference>
<evidence type="ECO:0000313" key="1">
    <source>
        <dbReference type="EMBL" id="MDN5214078.1"/>
    </source>
</evidence>
<gene>
    <name evidence="1" type="ORF">QQ020_18525</name>
</gene>
<reference evidence="1" key="1">
    <citation type="submission" date="2023-06" db="EMBL/GenBank/DDBJ databases">
        <title>Genomic of Agaribacillus aureum.</title>
        <authorList>
            <person name="Wang G."/>
        </authorList>
    </citation>
    <scope>NUCLEOTIDE SEQUENCE</scope>
    <source>
        <strain evidence="1">BMA12</strain>
    </source>
</reference>
<comment type="caution">
    <text evidence="1">The sequence shown here is derived from an EMBL/GenBank/DDBJ whole genome shotgun (WGS) entry which is preliminary data.</text>
</comment>